<reference evidence="1 2" key="1">
    <citation type="submission" date="2020-09" db="EMBL/GenBank/DDBJ databases">
        <title>The genome sequence of type strain Labrenzia polysiphoniae KACC 19711.</title>
        <authorList>
            <person name="Liu Y."/>
        </authorList>
    </citation>
    <scope>NUCLEOTIDE SEQUENCE [LARGE SCALE GENOMIC DNA]</scope>
    <source>
        <strain evidence="1 2">KACC 19711</strain>
    </source>
</reference>
<dbReference type="RefSeq" id="WP_192107203.1">
    <property type="nucleotide sequence ID" value="NZ_JACYXJ010000001.1"/>
</dbReference>
<protein>
    <recommendedName>
        <fullName evidence="3">Metallopeptidase DUF4344</fullName>
    </recommendedName>
</protein>
<sequence length="284" mass="31584">MPTATLGKWLDLRPLLLLLALLASAVLAPPARAESSLHDRMKALSPGALEELFVFVAGNTLFTLHHEGGHMLVSELGLPILGQEEDAVDNLATVTMLSFGSEDMDLLLSNAMIGWFLAAETDHEDLIFYDDHDLDLQRGYRMLCLMVGSDPAAFADLAFDLDLPDERAETCSFDYEQAAISWEIATEAYLRSEFDTRRQIAVRHDDPGVEFEQLSVFLKESELMETVAEELDGLYKLPDPVTFRAATCGEENAFWDPQSRELTLCYELVAGFAEIYFSALMSDG</sequence>
<dbReference type="Pfam" id="PF14247">
    <property type="entry name" value="DUF4344"/>
    <property type="match status" value="2"/>
</dbReference>
<organism evidence="1 2">
    <name type="scientific">Roseibium polysiphoniae</name>
    <dbReference type="NCBI Taxonomy" id="2571221"/>
    <lineage>
        <taxon>Bacteria</taxon>
        <taxon>Pseudomonadati</taxon>
        <taxon>Pseudomonadota</taxon>
        <taxon>Alphaproteobacteria</taxon>
        <taxon>Hyphomicrobiales</taxon>
        <taxon>Stappiaceae</taxon>
        <taxon>Roseibium</taxon>
    </lineage>
</organism>
<comment type="caution">
    <text evidence="1">The sequence shown here is derived from an EMBL/GenBank/DDBJ whole genome shotgun (WGS) entry which is preliminary data.</text>
</comment>
<name>A0ABR9C6Y2_9HYPH</name>
<dbReference type="Proteomes" id="UP000615687">
    <property type="component" value="Unassembled WGS sequence"/>
</dbReference>
<gene>
    <name evidence="1" type="ORF">IG617_03180</name>
</gene>
<accession>A0ABR9C6Y2</accession>
<evidence type="ECO:0008006" key="3">
    <source>
        <dbReference type="Google" id="ProtNLM"/>
    </source>
</evidence>
<evidence type="ECO:0000313" key="1">
    <source>
        <dbReference type="EMBL" id="MBD8875284.1"/>
    </source>
</evidence>
<keyword evidence="2" id="KW-1185">Reference proteome</keyword>
<evidence type="ECO:0000313" key="2">
    <source>
        <dbReference type="Proteomes" id="UP000615687"/>
    </source>
</evidence>
<dbReference type="InterPro" id="IPR025644">
    <property type="entry name" value="DUF4344"/>
</dbReference>
<dbReference type="EMBL" id="JACYXJ010000001">
    <property type="protein sequence ID" value="MBD8875284.1"/>
    <property type="molecule type" value="Genomic_DNA"/>
</dbReference>
<proteinExistence type="predicted"/>